<dbReference type="AlphaFoldDB" id="A0AAV4PL97"/>
<sequence length="65" mass="7212">FSYRGVPKVATSFDDIVPDLLQDLPQCWAKVCYMICLLLSLMFARVCGGGQKVCYRDCATLLGFA</sequence>
<dbReference type="Proteomes" id="UP001054945">
    <property type="component" value="Unassembled WGS sequence"/>
</dbReference>
<feature type="non-terminal residue" evidence="1">
    <location>
        <position position="1"/>
    </location>
</feature>
<keyword evidence="2" id="KW-1185">Reference proteome</keyword>
<protein>
    <submittedName>
        <fullName evidence="1">Uncharacterized protein</fullName>
    </submittedName>
</protein>
<name>A0AAV4PL97_CAEEX</name>
<gene>
    <name evidence="1" type="ORF">CEXT_131171</name>
</gene>
<accession>A0AAV4PL97</accession>
<evidence type="ECO:0000313" key="2">
    <source>
        <dbReference type="Proteomes" id="UP001054945"/>
    </source>
</evidence>
<evidence type="ECO:0000313" key="1">
    <source>
        <dbReference type="EMBL" id="GIX97414.1"/>
    </source>
</evidence>
<comment type="caution">
    <text evidence="1">The sequence shown here is derived from an EMBL/GenBank/DDBJ whole genome shotgun (WGS) entry which is preliminary data.</text>
</comment>
<organism evidence="1 2">
    <name type="scientific">Caerostris extrusa</name>
    <name type="common">Bark spider</name>
    <name type="synonym">Caerostris bankana</name>
    <dbReference type="NCBI Taxonomy" id="172846"/>
    <lineage>
        <taxon>Eukaryota</taxon>
        <taxon>Metazoa</taxon>
        <taxon>Ecdysozoa</taxon>
        <taxon>Arthropoda</taxon>
        <taxon>Chelicerata</taxon>
        <taxon>Arachnida</taxon>
        <taxon>Araneae</taxon>
        <taxon>Araneomorphae</taxon>
        <taxon>Entelegynae</taxon>
        <taxon>Araneoidea</taxon>
        <taxon>Araneidae</taxon>
        <taxon>Caerostris</taxon>
    </lineage>
</organism>
<proteinExistence type="predicted"/>
<dbReference type="EMBL" id="BPLR01004777">
    <property type="protein sequence ID" value="GIX97414.1"/>
    <property type="molecule type" value="Genomic_DNA"/>
</dbReference>
<reference evidence="1 2" key="1">
    <citation type="submission" date="2021-06" db="EMBL/GenBank/DDBJ databases">
        <title>Caerostris extrusa draft genome.</title>
        <authorList>
            <person name="Kono N."/>
            <person name="Arakawa K."/>
        </authorList>
    </citation>
    <scope>NUCLEOTIDE SEQUENCE [LARGE SCALE GENOMIC DNA]</scope>
</reference>